<keyword evidence="2" id="KW-1185">Reference proteome</keyword>
<dbReference type="Gene3D" id="3.40.50.2000">
    <property type="entry name" value="Glycogen Phosphorylase B"/>
    <property type="match status" value="2"/>
</dbReference>
<dbReference type="Pfam" id="PF13692">
    <property type="entry name" value="Glyco_trans_1_4"/>
    <property type="match status" value="1"/>
</dbReference>
<proteinExistence type="predicted"/>
<dbReference type="SUPFAM" id="SSF53756">
    <property type="entry name" value="UDP-Glycosyltransferase/glycogen phosphorylase"/>
    <property type="match status" value="1"/>
</dbReference>
<dbReference type="GO" id="GO:0016740">
    <property type="term" value="F:transferase activity"/>
    <property type="evidence" value="ECO:0007669"/>
    <property type="project" value="UniProtKB-KW"/>
</dbReference>
<sequence length="405" mass="44440">MAKILFLAHRVPFPPDKGDKIRAFHILEHLAARHEIWLGAGADDLADLRSLPMAKARYRDACFAPLDRFRRARNMAWAAVAGAPLSVARFRHPMLERWIEDVLREVRPDVVFVFSSAMAQYVVGRMRPGARLVVDFVDADAEKWRAYAERASVPARWIYAAETRRLIRFERRALDAAVAGILVSETERRLLANLQPDGADKLLVITNGVAADCFGVIPNPNIQPAIVFCGRMDYEPNIDGVEWFVREILPKVRERRPDAVFRIVGAAPAARVLALRATPGVEVTGTVPDVRPYLAGAAVVVAPLRIARGIQNKVLEGLAAGRPVVATPDALDGIAARPGRDVLVGADAQGFATAVADVLLGLAPADLGSRGRRFVQRHHRWDVQLEAMDRLIADVVKPLSDQAAA</sequence>
<dbReference type="InterPro" id="IPR017521">
    <property type="entry name" value="Sugar_tfrase_PEP-CTERM_Stp1"/>
</dbReference>
<gene>
    <name evidence="1" type="ORF">J2800_003011</name>
</gene>
<dbReference type="CDD" id="cd03801">
    <property type="entry name" value="GT4_PimA-like"/>
    <property type="match status" value="1"/>
</dbReference>
<reference evidence="1 2" key="1">
    <citation type="submission" date="2023-07" db="EMBL/GenBank/DDBJ databases">
        <title>Sorghum-associated microbial communities from plants grown in Nebraska, USA.</title>
        <authorList>
            <person name="Schachtman D."/>
        </authorList>
    </citation>
    <scope>NUCLEOTIDE SEQUENCE [LARGE SCALE GENOMIC DNA]</scope>
    <source>
        <strain evidence="1 2">DS2154</strain>
    </source>
</reference>
<keyword evidence="1" id="KW-0808">Transferase</keyword>
<accession>A0ABU1N1D4</accession>
<evidence type="ECO:0000313" key="1">
    <source>
        <dbReference type="EMBL" id="MDR6532255.1"/>
    </source>
</evidence>
<organism evidence="1 2">
    <name type="scientific">Caulobacter rhizosphaerae</name>
    <dbReference type="NCBI Taxonomy" id="2010972"/>
    <lineage>
        <taxon>Bacteria</taxon>
        <taxon>Pseudomonadati</taxon>
        <taxon>Pseudomonadota</taxon>
        <taxon>Alphaproteobacteria</taxon>
        <taxon>Caulobacterales</taxon>
        <taxon>Caulobacteraceae</taxon>
        <taxon>Caulobacter</taxon>
    </lineage>
</organism>
<protein>
    <submittedName>
        <fullName evidence="1">Sugar transferase (PEP-CTERM/EpsH1 system associated)</fullName>
    </submittedName>
</protein>
<comment type="caution">
    <text evidence="1">The sequence shown here is derived from an EMBL/GenBank/DDBJ whole genome shotgun (WGS) entry which is preliminary data.</text>
</comment>
<name>A0ABU1N1D4_9CAUL</name>
<dbReference type="RefSeq" id="WP_056756148.1">
    <property type="nucleotide sequence ID" value="NZ_BMLD01000004.1"/>
</dbReference>
<dbReference type="PANTHER" id="PTHR12526">
    <property type="entry name" value="GLYCOSYLTRANSFERASE"/>
    <property type="match status" value="1"/>
</dbReference>
<dbReference type="NCBIfam" id="TIGR03087">
    <property type="entry name" value="stp1"/>
    <property type="match status" value="1"/>
</dbReference>
<dbReference type="PANTHER" id="PTHR12526:SF600">
    <property type="entry name" value="GLYCOSYL TRANSFERASE GROUP 1"/>
    <property type="match status" value="1"/>
</dbReference>
<evidence type="ECO:0000313" key="2">
    <source>
        <dbReference type="Proteomes" id="UP001262754"/>
    </source>
</evidence>
<dbReference type="EMBL" id="JAVDRL010000008">
    <property type="protein sequence ID" value="MDR6532255.1"/>
    <property type="molecule type" value="Genomic_DNA"/>
</dbReference>
<dbReference type="Proteomes" id="UP001262754">
    <property type="component" value="Unassembled WGS sequence"/>
</dbReference>